<dbReference type="EMBL" id="VSRR010040528">
    <property type="protein sequence ID" value="MPC75177.1"/>
    <property type="molecule type" value="Genomic_DNA"/>
</dbReference>
<protein>
    <submittedName>
        <fullName evidence="2">Uncharacterized protein</fullName>
    </submittedName>
</protein>
<evidence type="ECO:0000256" key="1">
    <source>
        <dbReference type="SAM" id="MobiDB-lite"/>
    </source>
</evidence>
<feature type="region of interest" description="Disordered" evidence="1">
    <location>
        <begin position="1"/>
        <end position="30"/>
    </location>
</feature>
<keyword evidence="3" id="KW-1185">Reference proteome</keyword>
<name>A0A5B7I146_PORTR</name>
<evidence type="ECO:0000313" key="3">
    <source>
        <dbReference type="Proteomes" id="UP000324222"/>
    </source>
</evidence>
<accession>A0A5B7I146</accession>
<proteinExistence type="predicted"/>
<comment type="caution">
    <text evidence="2">The sequence shown here is derived from an EMBL/GenBank/DDBJ whole genome shotgun (WGS) entry which is preliminary data.</text>
</comment>
<evidence type="ECO:0000313" key="2">
    <source>
        <dbReference type="EMBL" id="MPC75177.1"/>
    </source>
</evidence>
<sequence length="60" mass="7077">MKKRVPYPVLSDEEGDERGHEQLEDEPPLRLVPHDVQNRKVYLFQKRLHGHPHRRLGSVG</sequence>
<dbReference type="Proteomes" id="UP000324222">
    <property type="component" value="Unassembled WGS sequence"/>
</dbReference>
<gene>
    <name evidence="2" type="ORF">E2C01_069561</name>
</gene>
<organism evidence="2 3">
    <name type="scientific">Portunus trituberculatus</name>
    <name type="common">Swimming crab</name>
    <name type="synonym">Neptunus trituberculatus</name>
    <dbReference type="NCBI Taxonomy" id="210409"/>
    <lineage>
        <taxon>Eukaryota</taxon>
        <taxon>Metazoa</taxon>
        <taxon>Ecdysozoa</taxon>
        <taxon>Arthropoda</taxon>
        <taxon>Crustacea</taxon>
        <taxon>Multicrustacea</taxon>
        <taxon>Malacostraca</taxon>
        <taxon>Eumalacostraca</taxon>
        <taxon>Eucarida</taxon>
        <taxon>Decapoda</taxon>
        <taxon>Pleocyemata</taxon>
        <taxon>Brachyura</taxon>
        <taxon>Eubrachyura</taxon>
        <taxon>Portunoidea</taxon>
        <taxon>Portunidae</taxon>
        <taxon>Portuninae</taxon>
        <taxon>Portunus</taxon>
    </lineage>
</organism>
<reference evidence="2 3" key="1">
    <citation type="submission" date="2019-05" db="EMBL/GenBank/DDBJ databases">
        <title>Another draft genome of Portunus trituberculatus and its Hox gene families provides insights of decapod evolution.</title>
        <authorList>
            <person name="Jeong J.-H."/>
            <person name="Song I."/>
            <person name="Kim S."/>
            <person name="Choi T."/>
            <person name="Kim D."/>
            <person name="Ryu S."/>
            <person name="Kim W."/>
        </authorList>
    </citation>
    <scope>NUCLEOTIDE SEQUENCE [LARGE SCALE GENOMIC DNA]</scope>
    <source>
        <tissue evidence="2">Muscle</tissue>
    </source>
</reference>
<dbReference type="AlphaFoldDB" id="A0A5B7I146"/>